<dbReference type="InterPro" id="IPR027417">
    <property type="entry name" value="P-loop_NTPase"/>
</dbReference>
<dbReference type="PANTHER" id="PTHR47691">
    <property type="entry name" value="REGULATOR-RELATED"/>
    <property type="match status" value="1"/>
</dbReference>
<sequence length="646" mass="70819">MRYNGLVRNELRGEVHGVAMQARDVYLNTPVPAPTALAGLPPVDVGFTGRSADLALLAEALRSPQPVVVSTIMGLAGIGKTTLAIKAAHDAVAAGLFSGGVLFIDMQGYSDEIKVEPRIALSVFLQAMGVPASQVPAEQAAREALYRSKLVESTKPVLVVLDNASSADQVRPLLPPGITHRVLVTSRHTVSDLHGARKITLDVLPAADSTAMLGNALRTANPDDDRLTDDVGKEIADLCGHLPLALSIVAALLSDDPNRPLADVVMSLHDAATRLGELEYDNLAVRAAFDLSYERLSEDEARLFRLLSINPGRQVNTGAAAALIDLPERETRKLLGGLRRAHMIEHGEPNGWYRFHDLLRLYAADRTRREENSEGREAATIRLLDYYVEAAELAESQRPSTETRQRALAWLSTERGNLVGAIALAYKRGQYRRVLRLAFAMGTFLFRRRGQSDDGLMAYLLALDAARQLADQVSEVKVLLGLGRIHRDLEDGASAWKRFEAAAAASRTLGDRDTEARALHNMGSIARRRRDYQLAEAMYDRALNLYVLTGDRVGVAEIHCSMGTLARRRLNDDQATEHYMTSIAICREIGHHGFEARAHKRLGVLAKVNGDLLMARGHLEAALAAYQVAGDDYRAVEVRRMLRQLR</sequence>
<dbReference type="GO" id="GO:0043531">
    <property type="term" value="F:ADP binding"/>
    <property type="evidence" value="ECO:0007669"/>
    <property type="project" value="InterPro"/>
</dbReference>
<keyword evidence="2" id="KW-1185">Reference proteome</keyword>
<proteinExistence type="predicted"/>
<dbReference type="InterPro" id="IPR036388">
    <property type="entry name" value="WH-like_DNA-bd_sf"/>
</dbReference>
<dbReference type="PRINTS" id="PR00364">
    <property type="entry name" value="DISEASERSIST"/>
</dbReference>
<dbReference type="InterPro" id="IPR042197">
    <property type="entry name" value="Apaf_helical"/>
</dbReference>
<dbReference type="Gene3D" id="3.40.50.300">
    <property type="entry name" value="P-loop containing nucleotide triphosphate hydrolases"/>
    <property type="match status" value="1"/>
</dbReference>
<dbReference type="InterPro" id="IPR019734">
    <property type="entry name" value="TPR_rpt"/>
</dbReference>
<dbReference type="PANTHER" id="PTHR47691:SF3">
    <property type="entry name" value="HTH-TYPE TRANSCRIPTIONAL REGULATOR RV0890C-RELATED"/>
    <property type="match status" value="1"/>
</dbReference>
<dbReference type="Proteomes" id="UP000199691">
    <property type="component" value="Unassembled WGS sequence"/>
</dbReference>
<gene>
    <name evidence="1" type="ORF">SAMN05421507_11511</name>
</gene>
<dbReference type="STRING" id="641025.SAMN05421507_11511"/>
<organism evidence="1 2">
    <name type="scientific">Lentzea jiangxiensis</name>
    <dbReference type="NCBI Taxonomy" id="641025"/>
    <lineage>
        <taxon>Bacteria</taxon>
        <taxon>Bacillati</taxon>
        <taxon>Actinomycetota</taxon>
        <taxon>Actinomycetes</taxon>
        <taxon>Pseudonocardiales</taxon>
        <taxon>Pseudonocardiaceae</taxon>
        <taxon>Lentzea</taxon>
    </lineage>
</organism>
<dbReference type="SUPFAM" id="SSF48452">
    <property type="entry name" value="TPR-like"/>
    <property type="match status" value="1"/>
</dbReference>
<evidence type="ECO:0000313" key="1">
    <source>
        <dbReference type="EMBL" id="SDP79786.1"/>
    </source>
</evidence>
<dbReference type="Gene3D" id="1.10.8.430">
    <property type="entry name" value="Helical domain of apoptotic protease-activating factors"/>
    <property type="match status" value="1"/>
</dbReference>
<dbReference type="InterPro" id="IPR011990">
    <property type="entry name" value="TPR-like_helical_dom_sf"/>
</dbReference>
<dbReference type="SUPFAM" id="SSF52540">
    <property type="entry name" value="P-loop containing nucleoside triphosphate hydrolases"/>
    <property type="match status" value="1"/>
</dbReference>
<dbReference type="Pfam" id="PF13424">
    <property type="entry name" value="TPR_12"/>
    <property type="match status" value="1"/>
</dbReference>
<evidence type="ECO:0000313" key="2">
    <source>
        <dbReference type="Proteomes" id="UP000199691"/>
    </source>
</evidence>
<dbReference type="AlphaFoldDB" id="A0A1H0VNX8"/>
<dbReference type="Gene3D" id="1.25.40.10">
    <property type="entry name" value="Tetratricopeptide repeat domain"/>
    <property type="match status" value="1"/>
</dbReference>
<dbReference type="EMBL" id="FNIX01000015">
    <property type="protein sequence ID" value="SDP79786.1"/>
    <property type="molecule type" value="Genomic_DNA"/>
</dbReference>
<accession>A0A1H0VNX8</accession>
<dbReference type="Gene3D" id="1.10.10.10">
    <property type="entry name" value="Winged helix-like DNA-binding domain superfamily/Winged helix DNA-binding domain"/>
    <property type="match status" value="1"/>
</dbReference>
<name>A0A1H0VNX8_9PSEU</name>
<dbReference type="SMART" id="SM00028">
    <property type="entry name" value="TPR"/>
    <property type="match status" value="4"/>
</dbReference>
<protein>
    <submittedName>
        <fullName evidence="1">Predicted ATPase</fullName>
    </submittedName>
</protein>
<reference evidence="2" key="1">
    <citation type="submission" date="2016-10" db="EMBL/GenBank/DDBJ databases">
        <authorList>
            <person name="Varghese N."/>
            <person name="Submissions S."/>
        </authorList>
    </citation>
    <scope>NUCLEOTIDE SEQUENCE [LARGE SCALE GENOMIC DNA]</scope>
    <source>
        <strain evidence="2">CGMCC 4.6609</strain>
    </source>
</reference>